<keyword evidence="1" id="KW-0472">Membrane</keyword>
<keyword evidence="1" id="KW-0812">Transmembrane</keyword>
<proteinExistence type="predicted"/>
<accession>A0A851HL65</accession>
<evidence type="ECO:0000256" key="1">
    <source>
        <dbReference type="SAM" id="Phobius"/>
    </source>
</evidence>
<evidence type="ECO:0000313" key="2">
    <source>
        <dbReference type="EMBL" id="NWN46139.1"/>
    </source>
</evidence>
<keyword evidence="3" id="KW-1185">Reference proteome</keyword>
<feature type="transmembrane region" description="Helical" evidence="1">
    <location>
        <begin position="12"/>
        <end position="35"/>
    </location>
</feature>
<organism evidence="2 3">
    <name type="scientific">Candidatus Phytoplasma pruni</name>
    <dbReference type="NCBI Taxonomy" id="479893"/>
    <lineage>
        <taxon>Bacteria</taxon>
        <taxon>Bacillati</taxon>
        <taxon>Mycoplasmatota</taxon>
        <taxon>Mollicutes</taxon>
        <taxon>Acholeplasmatales</taxon>
        <taxon>Acholeplasmataceae</taxon>
        <taxon>Candidatus Phytoplasma</taxon>
        <taxon>16SrIII (X-disease group)</taxon>
    </lineage>
</organism>
<name>A0A851HL65_9MOLU</name>
<evidence type="ECO:0000313" key="3">
    <source>
        <dbReference type="Proteomes" id="UP000568109"/>
    </source>
</evidence>
<protein>
    <submittedName>
        <fullName evidence="2">Uncharacterized protein</fullName>
    </submittedName>
</protein>
<dbReference type="EMBL" id="JABUOH010000066">
    <property type="protein sequence ID" value="NWN46139.1"/>
    <property type="molecule type" value="Genomic_DNA"/>
</dbReference>
<keyword evidence="1" id="KW-1133">Transmembrane helix</keyword>
<dbReference type="RefSeq" id="WP_178734584.1">
    <property type="nucleotide sequence ID" value="NZ_JABUOH010000066.1"/>
</dbReference>
<dbReference type="AlphaFoldDB" id="A0A851HL65"/>
<sequence>MKKLQKQKSLTVKLFTIILLTLPLITLVALTATVLERNNISITQIFKIGQPNKTEMNENDAKKLFKVLDLNPTENEIEWANSKNAIDFAPKTYYLVDTFSSLKKKEIIKRYQVSFEDEVYTDTDLFAKIGQITNFFIERSENGQTQKNTVAGAMQANKIEWILEKPNQTNTNTTDRQNVTQEEENVKKAILLYGTKTNNSDRTRTVNSLTTDQLKTHEKTKHLTISEIKDNFDKLKGINNTYKEQYKNDKKMILEITFTLNQDNIKKLFDESNTQTAPFIKTETVNGQTKKYIDLTTVFEVYTG</sequence>
<reference evidence="2 3" key="1">
    <citation type="submission" date="2020-06" db="EMBL/GenBank/DDBJ databases">
        <title>Draft genome sequence of Candidatus Phytoplasma pruni (X-disease group, subgroup 16SrIII-B) strain ChTDIII from Argentina.</title>
        <authorList>
            <person name="Fernandez F.D."/>
            <person name="Zuebert C."/>
            <person name="Huettel B."/>
            <person name="Kube M."/>
            <person name="Conci L.R."/>
        </authorList>
    </citation>
    <scope>NUCLEOTIDE SEQUENCE [LARGE SCALE GENOMIC DNA]</scope>
    <source>
        <strain evidence="2 3">ChTDIII</strain>
    </source>
</reference>
<gene>
    <name evidence="2" type="ORF">HR065_03570</name>
</gene>
<comment type="caution">
    <text evidence="2">The sequence shown here is derived from an EMBL/GenBank/DDBJ whole genome shotgun (WGS) entry which is preliminary data.</text>
</comment>
<dbReference type="Proteomes" id="UP000568109">
    <property type="component" value="Unassembled WGS sequence"/>
</dbReference>